<dbReference type="InterPro" id="IPR001173">
    <property type="entry name" value="Glyco_trans_2-like"/>
</dbReference>
<comment type="similarity">
    <text evidence="1">Belongs to the glycosyltransferase 2 family.</text>
</comment>
<dbReference type="Proteomes" id="UP000075806">
    <property type="component" value="Unassembled WGS sequence"/>
</dbReference>
<dbReference type="CDD" id="cd00761">
    <property type="entry name" value="Glyco_tranf_GTA_type"/>
    <property type="match status" value="1"/>
</dbReference>
<keyword evidence="2" id="KW-0328">Glycosyltransferase</keyword>
<dbReference type="PANTHER" id="PTHR22916">
    <property type="entry name" value="GLYCOSYLTRANSFERASE"/>
    <property type="match status" value="1"/>
</dbReference>
<evidence type="ECO:0000313" key="6">
    <source>
        <dbReference type="Proteomes" id="UP000075806"/>
    </source>
</evidence>
<feature type="domain" description="Glycosyltransferase 2-like" evidence="4">
    <location>
        <begin position="7"/>
        <end position="125"/>
    </location>
</feature>
<dbReference type="AlphaFoldDB" id="A0A161P8P3"/>
<evidence type="ECO:0000256" key="1">
    <source>
        <dbReference type="ARBA" id="ARBA00006739"/>
    </source>
</evidence>
<name>A0A161P8P3_9BACI</name>
<dbReference type="EMBL" id="LTAO01000036">
    <property type="protein sequence ID" value="KYG27753.1"/>
    <property type="molecule type" value="Genomic_DNA"/>
</dbReference>
<dbReference type="GO" id="GO:0016757">
    <property type="term" value="F:glycosyltransferase activity"/>
    <property type="evidence" value="ECO:0007669"/>
    <property type="project" value="UniProtKB-KW"/>
</dbReference>
<dbReference type="STRING" id="519424.AZF04_10720"/>
<keyword evidence="6" id="KW-1185">Reference proteome</keyword>
<dbReference type="PANTHER" id="PTHR22916:SF51">
    <property type="entry name" value="GLYCOSYLTRANSFERASE EPSH-RELATED"/>
    <property type="match status" value="1"/>
</dbReference>
<dbReference type="SUPFAM" id="SSF53448">
    <property type="entry name" value="Nucleotide-diphospho-sugar transferases"/>
    <property type="match status" value="1"/>
</dbReference>
<evidence type="ECO:0000256" key="2">
    <source>
        <dbReference type="ARBA" id="ARBA00022676"/>
    </source>
</evidence>
<protein>
    <recommendedName>
        <fullName evidence="4">Glycosyltransferase 2-like domain-containing protein</fullName>
    </recommendedName>
</protein>
<dbReference type="OrthoDB" id="396512at2"/>
<sequence>MEPINMSIIIPVYNAEKYLSDCIESLLAQSLASCEFLFINDGSTDRSREIIESYQKEDTRIQLFNQENQGVSEARNHGLLKAKGHYIGFVDSDDYVESDMFQRMYEEACYQNVDILFSPFEVEIEHQSTVVFYPFEKDRRLNKEYIKRVILPYFLKSDSLNSVCNKIYKRSLVNKRNIQFPTHIALGEDGHFNMAFFNTAKNAFYLDYCGYHYRDVKGSATRNIEKHNYFHQAILLYESKLPEGLESSIEPKEVKRLKKEKLARSVWSFIHFYFQRENVESWSKSYKRVKNMISHPIVIEAFSSFSTEHYSNFNRYEKVMFWLTKYKCVTGLYVLTAYSRMRNRKRRENHEHPNVRPS</sequence>
<evidence type="ECO:0000256" key="3">
    <source>
        <dbReference type="ARBA" id="ARBA00022679"/>
    </source>
</evidence>
<evidence type="ECO:0000259" key="4">
    <source>
        <dbReference type="Pfam" id="PF00535"/>
    </source>
</evidence>
<comment type="caution">
    <text evidence="5">The sequence shown here is derived from an EMBL/GenBank/DDBJ whole genome shotgun (WGS) entry which is preliminary data.</text>
</comment>
<dbReference type="InterPro" id="IPR029044">
    <property type="entry name" value="Nucleotide-diphossugar_trans"/>
</dbReference>
<proteinExistence type="inferred from homology"/>
<organism evidence="5 6">
    <name type="scientific">Alkalihalobacillus trypoxylicola</name>
    <dbReference type="NCBI Taxonomy" id="519424"/>
    <lineage>
        <taxon>Bacteria</taxon>
        <taxon>Bacillati</taxon>
        <taxon>Bacillota</taxon>
        <taxon>Bacilli</taxon>
        <taxon>Bacillales</taxon>
        <taxon>Bacillaceae</taxon>
        <taxon>Alkalihalobacillus</taxon>
    </lineage>
</organism>
<dbReference type="Gene3D" id="3.90.550.10">
    <property type="entry name" value="Spore Coat Polysaccharide Biosynthesis Protein SpsA, Chain A"/>
    <property type="match status" value="1"/>
</dbReference>
<evidence type="ECO:0000313" key="5">
    <source>
        <dbReference type="EMBL" id="KYG27753.1"/>
    </source>
</evidence>
<keyword evidence="3" id="KW-0808">Transferase</keyword>
<reference evidence="5" key="1">
    <citation type="submission" date="2016-02" db="EMBL/GenBank/DDBJ databases">
        <title>Genome sequence of Bacillus trypoxylicola KCTC 13244(T).</title>
        <authorList>
            <person name="Jeong H."/>
            <person name="Park S.-H."/>
            <person name="Choi S.-K."/>
        </authorList>
    </citation>
    <scope>NUCLEOTIDE SEQUENCE [LARGE SCALE GENOMIC DNA]</scope>
    <source>
        <strain evidence="5">KCTC 13244</strain>
    </source>
</reference>
<accession>A0A161P8P3</accession>
<gene>
    <name evidence="5" type="ORF">AZF04_10720</name>
</gene>
<dbReference type="Pfam" id="PF00535">
    <property type="entry name" value="Glycos_transf_2"/>
    <property type="match status" value="1"/>
</dbReference>